<dbReference type="Pfam" id="PF05699">
    <property type="entry name" value="Dimer_Tnp_hAT"/>
    <property type="match status" value="1"/>
</dbReference>
<organism evidence="3 4">
    <name type="scientific">Merluccius polli</name>
    <name type="common">Benguela hake</name>
    <name type="synonym">Merluccius cadenati</name>
    <dbReference type="NCBI Taxonomy" id="89951"/>
    <lineage>
        <taxon>Eukaryota</taxon>
        <taxon>Metazoa</taxon>
        <taxon>Chordata</taxon>
        <taxon>Craniata</taxon>
        <taxon>Vertebrata</taxon>
        <taxon>Euteleostomi</taxon>
        <taxon>Actinopterygii</taxon>
        <taxon>Neopterygii</taxon>
        <taxon>Teleostei</taxon>
        <taxon>Neoteleostei</taxon>
        <taxon>Acanthomorphata</taxon>
        <taxon>Zeiogadaria</taxon>
        <taxon>Gadariae</taxon>
        <taxon>Gadiformes</taxon>
        <taxon>Gadoidei</taxon>
        <taxon>Merlucciidae</taxon>
        <taxon>Merluccius</taxon>
    </lineage>
</organism>
<dbReference type="Proteomes" id="UP001174136">
    <property type="component" value="Unassembled WGS sequence"/>
</dbReference>
<evidence type="ECO:0000313" key="3">
    <source>
        <dbReference type="EMBL" id="KAK0151974.1"/>
    </source>
</evidence>
<feature type="domain" description="HAT C-terminal dimerisation" evidence="1">
    <location>
        <begin position="575"/>
        <end position="661"/>
    </location>
</feature>
<reference evidence="3" key="1">
    <citation type="journal article" date="2023" name="Front. Mar. Sci.">
        <title>A new Merluccius polli reference genome to investigate the effects of global change in West African waters.</title>
        <authorList>
            <person name="Mateo J.L."/>
            <person name="Blanco-Fernandez C."/>
            <person name="Garcia-Vazquez E."/>
            <person name="Machado-Schiaffino G."/>
        </authorList>
    </citation>
    <scope>NUCLEOTIDE SEQUENCE</scope>
    <source>
        <strain evidence="3">C29</strain>
        <tissue evidence="3">Fin</tissue>
    </source>
</reference>
<evidence type="ECO:0000313" key="4">
    <source>
        <dbReference type="Proteomes" id="UP001174136"/>
    </source>
</evidence>
<dbReference type="PANTHER" id="PTHR45749">
    <property type="match status" value="1"/>
</dbReference>
<protein>
    <submittedName>
        <fullName evidence="3">Zinc finger MYM-type protein 1</fullName>
    </submittedName>
</protein>
<accession>A0AA47N5A7</accession>
<dbReference type="GO" id="GO:0046983">
    <property type="term" value="F:protein dimerization activity"/>
    <property type="evidence" value="ECO:0007669"/>
    <property type="project" value="InterPro"/>
</dbReference>
<dbReference type="PANTHER" id="PTHR45749:SF28">
    <property type="entry name" value="ZINC FINGER MYM-TYPE PROTEIN 1-LIKE-RELATED"/>
    <property type="match status" value="1"/>
</dbReference>
<dbReference type="SUPFAM" id="SSF53098">
    <property type="entry name" value="Ribonuclease H-like"/>
    <property type="match status" value="1"/>
</dbReference>
<keyword evidence="4" id="KW-1185">Reference proteome</keyword>
<comment type="caution">
    <text evidence="3">The sequence shown here is derived from an EMBL/GenBank/DDBJ whole genome shotgun (WGS) entry which is preliminary data.</text>
</comment>
<dbReference type="Pfam" id="PF14291">
    <property type="entry name" value="DUF4371"/>
    <property type="match status" value="1"/>
</dbReference>
<dbReference type="EMBL" id="JAOPHQ010001148">
    <property type="protein sequence ID" value="KAK0151974.1"/>
    <property type="molecule type" value="Genomic_DNA"/>
</dbReference>
<evidence type="ECO:0000259" key="2">
    <source>
        <dbReference type="Pfam" id="PF14291"/>
    </source>
</evidence>
<name>A0AA47N5A7_MERPO</name>
<feature type="domain" description="DUF4371" evidence="2">
    <location>
        <begin position="151"/>
        <end position="323"/>
    </location>
</feature>
<dbReference type="InterPro" id="IPR012337">
    <property type="entry name" value="RNaseH-like_sf"/>
</dbReference>
<dbReference type="AlphaFoldDB" id="A0AA47N5A7"/>
<proteinExistence type="predicted"/>
<sequence length="692" mass="79022">METLETEDIVNVLLQKAFHSLSYSAKLATKEKGRPLPKITVTKSNGNVSVVSATWFARYAWLTGSITSNRLYCWPCLLMNNSKSPTWAVHGFTDVKNLDRATKHHDKCNDHVGAAIRLSLLGTMPIDQVVDEGVRLQIQKHNAKVRGNREVVKRLLDATAYLGMQELSFRGHDEGEHSDNKGNYRELVEVIAQYDRVLAEHMESSTVFTGMSKTIQNDLIAAIHSSIKTEIKKELNRTPFFSWQIDETTDINCHSQLSVILRYVDDYGTIQERFLGFFDVSDGRDAKSLFEFVQAELSGFNFKDKLVAQTYDGAAVMASHLNGLQAMGVKAIPQAKYFFAHLGGFTSFFSKSSKRVALLEEFRCARLPRNAPTRWNFSSRVVNTVASNYDELHDIFENIIVRPTMDDETIRLADGLRCKMEEFEFVFFLFTFEQLFAHTDVVFDILQHKSMDIAFCKRRIENLLQIIDELKVESVFDKIYTRAATQTENPDASHRAKRRLLNPRQAYRALYDAIHDSMLTQITQRFQHLDRLGFSELLDEAKFESFKVSFPTQALANLMETYGQFFDADKLKIELHHFFSNAEIHSTRKLCDALAFMKSSGLDGAMPQLYKLMSLIATIGATSAGAERSFSCLKRIKTYTRNAMGQERLTHLAIISIEKKMLKSLKSDPVWYDQVTDDFATQTARRIDLIYK</sequence>
<dbReference type="InterPro" id="IPR025398">
    <property type="entry name" value="DUF4371"/>
</dbReference>
<dbReference type="InterPro" id="IPR008906">
    <property type="entry name" value="HATC_C_dom"/>
</dbReference>
<evidence type="ECO:0000259" key="1">
    <source>
        <dbReference type="Pfam" id="PF05699"/>
    </source>
</evidence>
<gene>
    <name evidence="3" type="primary">ZMYM1_166</name>
    <name evidence="3" type="ORF">N1851_006673</name>
</gene>